<name>A0A1H1SX22_9MICC</name>
<dbReference type="Proteomes" id="UP000198751">
    <property type="component" value="Chromosome I"/>
</dbReference>
<dbReference type="GO" id="GO:0016740">
    <property type="term" value="F:transferase activity"/>
    <property type="evidence" value="ECO:0007669"/>
    <property type="project" value="UniProtKB-KW"/>
</dbReference>
<dbReference type="InterPro" id="IPR029044">
    <property type="entry name" value="Nucleotide-diphossugar_trans"/>
</dbReference>
<sequence length="402" mass="44001">MSPRSVETRPRVPVSIICVYNDPRVLSECLSPSVEAGLFEAEGSEYLPMDNTTQRFSSAGAALNYGASLARNDVVVFVHQDVYLHSIPALEKAAAALMQDESLGMAGATGVTRDGRLLGLIRDRTFLSGEHEPALAEVDSLDEVLFMARKEQVRLYPISQEIDLSWHAYAVEYGARLRTLGKRVVVADIPLTHNSLTINLHRLAEAHQHIAVAYPDQLPIMTTCGTVKRPVRVIKALRAPFGAHKWRYRWLRESLAAYRLRKNSSLRLPTVLGDLRRDIDEICASAGVIEASVISVYPNHGGSRRMGGPLELPRRNVRFSFFTADEATLAGLVAAHHPGSTVAITNVNGATIRSAVQALQGRRVLLGFHQTTGAWILAGPGVEAASAYYRNPRSIPLAMKLA</sequence>
<gene>
    <name evidence="2" type="ORF">SAMN04489743_0258</name>
</gene>
<keyword evidence="2" id="KW-0808">Transferase</keyword>
<dbReference type="Gene3D" id="3.90.550.10">
    <property type="entry name" value="Spore Coat Polysaccharide Biosynthesis Protein SpsA, Chain A"/>
    <property type="match status" value="1"/>
</dbReference>
<evidence type="ECO:0000259" key="1">
    <source>
        <dbReference type="Pfam" id="PF13712"/>
    </source>
</evidence>
<dbReference type="InterPro" id="IPR059123">
    <property type="entry name" value="StrF_dom"/>
</dbReference>
<protein>
    <submittedName>
        <fullName evidence="2">Glycosyltransferase like family protein</fullName>
    </submittedName>
</protein>
<evidence type="ECO:0000313" key="2">
    <source>
        <dbReference type="EMBL" id="SDS52532.1"/>
    </source>
</evidence>
<organism evidence="2 3">
    <name type="scientific">Pseudarthrobacter equi</name>
    <dbReference type="NCBI Taxonomy" id="728066"/>
    <lineage>
        <taxon>Bacteria</taxon>
        <taxon>Bacillati</taxon>
        <taxon>Actinomycetota</taxon>
        <taxon>Actinomycetes</taxon>
        <taxon>Micrococcales</taxon>
        <taxon>Micrococcaceae</taxon>
        <taxon>Pseudarthrobacter</taxon>
    </lineage>
</organism>
<dbReference type="SUPFAM" id="SSF53448">
    <property type="entry name" value="Nucleotide-diphospho-sugar transferases"/>
    <property type="match status" value="1"/>
</dbReference>
<dbReference type="RefSeq" id="WP_091716891.1">
    <property type="nucleotide sequence ID" value="NZ_LT629779.1"/>
</dbReference>
<proteinExistence type="predicted"/>
<dbReference type="AlphaFoldDB" id="A0A1H1SX22"/>
<dbReference type="Pfam" id="PF13712">
    <property type="entry name" value="Glyco_tranf_2_5"/>
    <property type="match status" value="1"/>
</dbReference>
<evidence type="ECO:0000313" key="3">
    <source>
        <dbReference type="Proteomes" id="UP000198751"/>
    </source>
</evidence>
<reference evidence="3" key="1">
    <citation type="submission" date="2016-10" db="EMBL/GenBank/DDBJ databases">
        <authorList>
            <person name="Varghese N."/>
            <person name="Submissions S."/>
        </authorList>
    </citation>
    <scope>NUCLEOTIDE SEQUENCE [LARGE SCALE GENOMIC DNA]</scope>
    <source>
        <strain evidence="3">IMMIB L-1606</strain>
    </source>
</reference>
<keyword evidence="3" id="KW-1185">Reference proteome</keyword>
<dbReference type="CDD" id="cd00761">
    <property type="entry name" value="Glyco_tranf_GTA_type"/>
    <property type="match status" value="1"/>
</dbReference>
<feature type="domain" description="Streptomycin biosynthesis protein StrF" evidence="1">
    <location>
        <begin position="16"/>
        <end position="202"/>
    </location>
</feature>
<dbReference type="EMBL" id="LT629779">
    <property type="protein sequence ID" value="SDS52532.1"/>
    <property type="molecule type" value="Genomic_DNA"/>
</dbReference>
<accession>A0A1H1SX22</accession>